<feature type="compositionally biased region" description="Acidic residues" evidence="3">
    <location>
        <begin position="356"/>
        <end position="371"/>
    </location>
</feature>
<protein>
    <submittedName>
        <fullName evidence="4">Low temperature viability protein</fullName>
    </submittedName>
</protein>
<dbReference type="STRING" id="196109.A0A136J863"/>
<feature type="compositionally biased region" description="Gly residues" evidence="3">
    <location>
        <begin position="452"/>
        <end position="462"/>
    </location>
</feature>
<feature type="coiled-coil region" evidence="2">
    <location>
        <begin position="115"/>
        <end position="142"/>
    </location>
</feature>
<keyword evidence="5" id="KW-1185">Reference proteome</keyword>
<sequence>MPKGKWIDRKTAQHFTLVHRPQNDPLIHDSDAPAMVLNPTSLPNASKVKKLDDLASELGSDAEHIRANEGEAANHGIYYDDTEYDYMQHMRDLDSGGGGEVVFVEAKQPAKDKGKGKQKQSLEDALKELDIQEEERKQGKLLGEDILPSKNLQRLTYQDQQNVPDVIGGFQPDMDPRLREVLEALEDDAYVDDDDDIFQELAGDGKELDDDIWGDEEDDGWESDGTAKPTKEYRDDEEAPALIPVSGSEEASVEAKEGPNDDWLEDFKKFKADEKAAAKTGSKAPLANRAGAPSVSDVQSSLMTTTTNGGRRKKRKGALTSTSSYSMSSSALVRTEGLNLLDERFEKFTERKYDPSFDEGDDLDDFPLDDDDNVSRAASQWSTTSSVRGNMRNDFDGILDDFLGNHSMRGKRHVQKGKKLSGTAELDEIRRSLGPARVGKSYGVAARAEGGGVRPGAAGGSGNPLQGIAAFGAPSR</sequence>
<dbReference type="InParanoid" id="A0A136J863"/>
<comment type="similarity">
    <text evidence="1">Belongs to the LTV1 family.</text>
</comment>
<dbReference type="GO" id="GO:0005829">
    <property type="term" value="C:cytosol"/>
    <property type="evidence" value="ECO:0007669"/>
    <property type="project" value="TreeGrafter"/>
</dbReference>
<dbReference type="InterPro" id="IPR007307">
    <property type="entry name" value="Ltv1"/>
</dbReference>
<dbReference type="FunCoup" id="A0A136J863">
    <property type="interactions" value="434"/>
</dbReference>
<dbReference type="Pfam" id="PF04180">
    <property type="entry name" value="LTV"/>
    <property type="match status" value="1"/>
</dbReference>
<dbReference type="EMBL" id="KQ964248">
    <property type="protein sequence ID" value="KXJ93334.1"/>
    <property type="molecule type" value="Genomic_DNA"/>
</dbReference>
<accession>A0A136J863</accession>
<feature type="compositionally biased region" description="Basic and acidic residues" evidence="3">
    <location>
        <begin position="253"/>
        <end position="262"/>
    </location>
</feature>
<dbReference type="AlphaFoldDB" id="A0A136J863"/>
<dbReference type="OrthoDB" id="5852896at2759"/>
<dbReference type="GO" id="GO:0000056">
    <property type="term" value="P:ribosomal small subunit export from nucleus"/>
    <property type="evidence" value="ECO:0007669"/>
    <property type="project" value="TreeGrafter"/>
</dbReference>
<dbReference type="GO" id="GO:0042274">
    <property type="term" value="P:ribosomal small subunit biogenesis"/>
    <property type="evidence" value="ECO:0007669"/>
    <property type="project" value="InterPro"/>
</dbReference>
<evidence type="ECO:0000256" key="2">
    <source>
        <dbReference type="SAM" id="Coils"/>
    </source>
</evidence>
<feature type="region of interest" description="Disordered" evidence="3">
    <location>
        <begin position="352"/>
        <end position="371"/>
    </location>
</feature>
<dbReference type="GO" id="GO:0030688">
    <property type="term" value="C:preribosome, small subunit precursor"/>
    <property type="evidence" value="ECO:0007669"/>
    <property type="project" value="TreeGrafter"/>
</dbReference>
<keyword evidence="2" id="KW-0175">Coiled coil</keyword>
<name>A0A136J863_9PEZI</name>
<feature type="region of interest" description="Disordered" evidence="3">
    <location>
        <begin position="452"/>
        <end position="476"/>
    </location>
</feature>
<feature type="compositionally biased region" description="Low complexity" evidence="3">
    <location>
        <begin position="320"/>
        <end position="330"/>
    </location>
</feature>
<reference evidence="5" key="1">
    <citation type="submission" date="2016-02" db="EMBL/GenBank/DDBJ databases">
        <title>Draft genome sequence of Microdochium bolleyi, a fungal endophyte of beachgrass.</title>
        <authorList>
            <consortium name="DOE Joint Genome Institute"/>
            <person name="David A.S."/>
            <person name="May G."/>
            <person name="Haridas S."/>
            <person name="Lim J."/>
            <person name="Wang M."/>
            <person name="Labutti K."/>
            <person name="Lipzen A."/>
            <person name="Barry K."/>
            <person name="Grigoriev I.V."/>
        </authorList>
    </citation>
    <scope>NUCLEOTIDE SEQUENCE [LARGE SCALE GENOMIC DNA]</scope>
    <source>
        <strain evidence="5">J235TASD1</strain>
    </source>
</reference>
<dbReference type="PANTHER" id="PTHR21531">
    <property type="entry name" value="LOW-TEMPERATURE VIABILITY PROTEIN LTV1-RELATED"/>
    <property type="match status" value="1"/>
</dbReference>
<evidence type="ECO:0000256" key="1">
    <source>
        <dbReference type="ARBA" id="ARBA00009078"/>
    </source>
</evidence>
<evidence type="ECO:0000256" key="3">
    <source>
        <dbReference type="SAM" id="MobiDB-lite"/>
    </source>
</evidence>
<gene>
    <name evidence="4" type="ORF">Micbo1qcDRAFT_161332</name>
</gene>
<dbReference type="GO" id="GO:0005634">
    <property type="term" value="C:nucleus"/>
    <property type="evidence" value="ECO:0007669"/>
    <property type="project" value="TreeGrafter"/>
</dbReference>
<evidence type="ECO:0000313" key="5">
    <source>
        <dbReference type="Proteomes" id="UP000070501"/>
    </source>
</evidence>
<dbReference type="Proteomes" id="UP000070501">
    <property type="component" value="Unassembled WGS sequence"/>
</dbReference>
<evidence type="ECO:0000313" key="4">
    <source>
        <dbReference type="EMBL" id="KXJ93334.1"/>
    </source>
</evidence>
<dbReference type="PANTHER" id="PTHR21531:SF0">
    <property type="entry name" value="PROTEIN LTV1 HOMOLOG"/>
    <property type="match status" value="1"/>
</dbReference>
<feature type="compositionally biased region" description="Acidic residues" evidence="3">
    <location>
        <begin position="207"/>
        <end position="222"/>
    </location>
</feature>
<organism evidence="4 5">
    <name type="scientific">Microdochium bolleyi</name>
    <dbReference type="NCBI Taxonomy" id="196109"/>
    <lineage>
        <taxon>Eukaryota</taxon>
        <taxon>Fungi</taxon>
        <taxon>Dikarya</taxon>
        <taxon>Ascomycota</taxon>
        <taxon>Pezizomycotina</taxon>
        <taxon>Sordariomycetes</taxon>
        <taxon>Xylariomycetidae</taxon>
        <taxon>Xylariales</taxon>
        <taxon>Microdochiaceae</taxon>
        <taxon>Microdochium</taxon>
    </lineage>
</organism>
<proteinExistence type="inferred from homology"/>
<feature type="region of interest" description="Disordered" evidence="3">
    <location>
        <begin position="274"/>
        <end position="330"/>
    </location>
</feature>
<feature type="region of interest" description="Disordered" evidence="3">
    <location>
        <begin position="202"/>
        <end position="262"/>
    </location>
</feature>